<feature type="transmembrane region" description="Helical" evidence="7">
    <location>
        <begin position="44"/>
        <end position="63"/>
    </location>
</feature>
<reference evidence="8" key="1">
    <citation type="submission" date="2021-01" db="EMBL/GenBank/DDBJ databases">
        <title>Adiantum capillus-veneris genome.</title>
        <authorList>
            <person name="Fang Y."/>
            <person name="Liao Q."/>
        </authorList>
    </citation>
    <scope>NUCLEOTIDE SEQUENCE</scope>
    <source>
        <strain evidence="8">H3</strain>
        <tissue evidence="8">Leaf</tissue>
    </source>
</reference>
<dbReference type="OrthoDB" id="551896at2759"/>
<proteinExistence type="inferred from homology"/>
<dbReference type="PANTHER" id="PTHR46285:SF7">
    <property type="entry name" value="OS06G0238900 PROTEIN"/>
    <property type="match status" value="1"/>
</dbReference>
<evidence type="ECO:0000256" key="2">
    <source>
        <dbReference type="ARBA" id="ARBA00006948"/>
    </source>
</evidence>
<feature type="transmembrane region" description="Helical" evidence="7">
    <location>
        <begin position="84"/>
        <end position="101"/>
    </location>
</feature>
<protein>
    <recommendedName>
        <fullName evidence="10">Transmembrane protein</fullName>
    </recommendedName>
</protein>
<dbReference type="Proteomes" id="UP000886520">
    <property type="component" value="Chromosome 1"/>
</dbReference>
<dbReference type="EMBL" id="JABFUD020000001">
    <property type="protein sequence ID" value="KAI5084984.1"/>
    <property type="molecule type" value="Genomic_DNA"/>
</dbReference>
<evidence type="ECO:0000256" key="4">
    <source>
        <dbReference type="ARBA" id="ARBA00022989"/>
    </source>
</evidence>
<feature type="transmembrane region" description="Helical" evidence="7">
    <location>
        <begin position="107"/>
        <end position="129"/>
    </location>
</feature>
<evidence type="ECO:0000313" key="8">
    <source>
        <dbReference type="EMBL" id="KAI5084984.1"/>
    </source>
</evidence>
<keyword evidence="5 7" id="KW-0472">Membrane</keyword>
<evidence type="ECO:0000256" key="5">
    <source>
        <dbReference type="ARBA" id="ARBA00023136"/>
    </source>
</evidence>
<evidence type="ECO:0000256" key="7">
    <source>
        <dbReference type="SAM" id="Phobius"/>
    </source>
</evidence>
<feature type="transmembrane region" description="Helical" evidence="7">
    <location>
        <begin position="231"/>
        <end position="249"/>
    </location>
</feature>
<keyword evidence="9" id="KW-1185">Reference proteome</keyword>
<comment type="caution">
    <text evidence="8">The sequence shown here is derived from an EMBL/GenBank/DDBJ whole genome shotgun (WGS) entry which is preliminary data.</text>
</comment>
<gene>
    <name evidence="8" type="ORF">GOP47_0001153</name>
</gene>
<evidence type="ECO:0000256" key="1">
    <source>
        <dbReference type="ARBA" id="ARBA00004141"/>
    </source>
</evidence>
<evidence type="ECO:0000256" key="3">
    <source>
        <dbReference type="ARBA" id="ARBA00022692"/>
    </source>
</evidence>
<evidence type="ECO:0000313" key="9">
    <source>
        <dbReference type="Proteomes" id="UP000886520"/>
    </source>
</evidence>
<feature type="transmembrane region" description="Helical" evidence="7">
    <location>
        <begin position="141"/>
        <end position="163"/>
    </location>
</feature>
<comment type="subcellular location">
    <subcellularLocation>
        <location evidence="1">Membrane</location>
        <topology evidence="1">Multi-pass membrane protein</topology>
    </subcellularLocation>
</comment>
<organism evidence="8 9">
    <name type="scientific">Adiantum capillus-veneris</name>
    <name type="common">Maidenhair fern</name>
    <dbReference type="NCBI Taxonomy" id="13818"/>
    <lineage>
        <taxon>Eukaryota</taxon>
        <taxon>Viridiplantae</taxon>
        <taxon>Streptophyta</taxon>
        <taxon>Embryophyta</taxon>
        <taxon>Tracheophyta</taxon>
        <taxon>Polypodiopsida</taxon>
        <taxon>Polypodiidae</taxon>
        <taxon>Polypodiales</taxon>
        <taxon>Pteridineae</taxon>
        <taxon>Pteridaceae</taxon>
        <taxon>Vittarioideae</taxon>
        <taxon>Adiantum</taxon>
    </lineage>
</organism>
<evidence type="ECO:0008006" key="10">
    <source>
        <dbReference type="Google" id="ProtNLM"/>
    </source>
</evidence>
<dbReference type="PANTHER" id="PTHR46285">
    <property type="entry name" value="PROTEINASE INHIBITOR I4, SERPIN (DUF716)-RELATED"/>
    <property type="match status" value="1"/>
</dbReference>
<dbReference type="GO" id="GO:0016020">
    <property type="term" value="C:membrane"/>
    <property type="evidence" value="ECO:0007669"/>
    <property type="project" value="UniProtKB-SubCell"/>
</dbReference>
<dbReference type="AlphaFoldDB" id="A0A9D4ZR79"/>
<dbReference type="Pfam" id="PF04819">
    <property type="entry name" value="DUF716"/>
    <property type="match status" value="1"/>
</dbReference>
<dbReference type="InterPro" id="IPR006904">
    <property type="entry name" value="DUF716"/>
</dbReference>
<keyword evidence="4 7" id="KW-1133">Transmembrane helix</keyword>
<feature type="region of interest" description="Disordered" evidence="6">
    <location>
        <begin position="296"/>
        <end position="324"/>
    </location>
</feature>
<accession>A0A9D4ZR79</accession>
<comment type="similarity">
    <text evidence="2">Belongs to the TMEM45 family.</text>
</comment>
<name>A0A9D4ZR79_ADICA</name>
<keyword evidence="3 7" id="KW-0812">Transmembrane</keyword>
<evidence type="ECO:0000256" key="6">
    <source>
        <dbReference type="SAM" id="MobiDB-lite"/>
    </source>
</evidence>
<sequence length="324" mass="35095">MGLWQAWISFAEKPSTLPSSSSAPSRSLITNAGVSKPRPLFSSAQMVSIAALSFLHVVSGLVASHRDADLADSIGSAVPLERSCVALVFFLFSVVNLLRMNTSFLPLPHEILCLIGLFAFGQELLLFHLQRPDAGLESRYYTLLLVPIGASILALVSSIVAPMSLLPPFALAGSLFLQGSWLIQMGLSFFTTAFISKGCLLHMRGDGDYVIKCDADSMALMRGKAVATLQFNCHLALLLILFIPLYSFLRRHCGSSTSYALNYEMVATVDSHNAKSRSDVLSSPPPSAFSLELDEDLDDDERSVSEEHRHGANGFHGVALQSET</sequence>
<feature type="transmembrane region" description="Helical" evidence="7">
    <location>
        <begin position="175"/>
        <end position="195"/>
    </location>
</feature>